<evidence type="ECO:0000256" key="2">
    <source>
        <dbReference type="ARBA" id="ARBA00022692"/>
    </source>
</evidence>
<name>A0A8H7UZY7_9FUNG</name>
<evidence type="ECO:0000313" key="8">
    <source>
        <dbReference type="Proteomes" id="UP000603453"/>
    </source>
</evidence>
<keyword evidence="3 5" id="KW-1133">Transmembrane helix</keyword>
<dbReference type="AlphaFoldDB" id="A0A8H7UZY7"/>
<feature type="transmembrane region" description="Helical" evidence="5">
    <location>
        <begin position="6"/>
        <end position="26"/>
    </location>
</feature>
<proteinExistence type="predicted"/>
<dbReference type="EMBL" id="JAEPRD010000143">
    <property type="protein sequence ID" value="KAG2196584.1"/>
    <property type="molecule type" value="Genomic_DNA"/>
</dbReference>
<protein>
    <recommendedName>
        <fullName evidence="6">Myosin-binding domain-containing protein</fullName>
    </recommendedName>
</protein>
<evidence type="ECO:0000256" key="5">
    <source>
        <dbReference type="SAM" id="Phobius"/>
    </source>
</evidence>
<gene>
    <name evidence="7" type="ORF">INT47_004887</name>
</gene>
<evidence type="ECO:0000256" key="4">
    <source>
        <dbReference type="ARBA" id="ARBA00023136"/>
    </source>
</evidence>
<evidence type="ECO:0000256" key="3">
    <source>
        <dbReference type="ARBA" id="ARBA00022989"/>
    </source>
</evidence>
<comment type="caution">
    <text evidence="7">The sequence shown here is derived from an EMBL/GenBank/DDBJ whole genome shotgun (WGS) entry which is preliminary data.</text>
</comment>
<feature type="transmembrane region" description="Helical" evidence="5">
    <location>
        <begin position="101"/>
        <end position="120"/>
    </location>
</feature>
<reference evidence="7" key="1">
    <citation type="submission" date="2020-12" db="EMBL/GenBank/DDBJ databases">
        <title>Metabolic potential, ecology and presence of endohyphal bacteria is reflected in genomic diversity of Mucoromycotina.</title>
        <authorList>
            <person name="Muszewska A."/>
            <person name="Okrasinska A."/>
            <person name="Steczkiewicz K."/>
            <person name="Drgas O."/>
            <person name="Orlowska M."/>
            <person name="Perlinska-Lenart U."/>
            <person name="Aleksandrzak-Piekarczyk T."/>
            <person name="Szatraj K."/>
            <person name="Zielenkiewicz U."/>
            <person name="Pilsyk S."/>
            <person name="Malc E."/>
            <person name="Mieczkowski P."/>
            <person name="Kruszewska J.S."/>
            <person name="Biernat P."/>
            <person name="Pawlowska J."/>
        </authorList>
    </citation>
    <scope>NUCLEOTIDE SEQUENCE</scope>
    <source>
        <strain evidence="7">WA0000017839</strain>
    </source>
</reference>
<dbReference type="InterPro" id="IPR026859">
    <property type="entry name" value="Myosin-bd"/>
</dbReference>
<dbReference type="Proteomes" id="UP000603453">
    <property type="component" value="Unassembled WGS sequence"/>
</dbReference>
<sequence length="499" mass="56935">MNESQNTLFTAAGVSMITIGVSVALYHAQKRRHHVVWAIGRHWSQLGLLSLSISRSEQSIFEEEFKYLIVTSSLFNEQPLADNNKVIQPNIEPVVDVPSSLFNRLVTITLLNVMVIIFIMTTNRSVSPYIIPCLLPAYITTCYFIYRHHRHVQVRRIHASALNSMHKIISLSQKSDSFLFRLLNALPTEPQQQQAFGTLLSNHFEAYIECVHQLQPLIDTHNLATFRDMYNLNETIPSLLLEFDSHQYGVEDIHLIYSVICWKRREYLLYLLSLDVMSNHNRTHYGKTWRQAIQVNHGLVHAYLQFNEKLESMASLVDARGKLFLDVAQKEEVLSVQTSPSSMTAATTAAAGGGGAEGLLSSSSHHSDSRSITLMHRVSALEKHVEDIQAKLFLCKQDTKSLSSGRVSWLGLERMNKRFSQIDEHMQIMIGQWEESKHALEEMLEDQQTKLDTIASLPSPPSSPRGLPTLEEKRTYQPFTVKRMHSFNNSKYKTRTETI</sequence>
<dbReference type="GO" id="GO:0017022">
    <property type="term" value="F:myosin binding"/>
    <property type="evidence" value="ECO:0007669"/>
    <property type="project" value="InterPro"/>
</dbReference>
<keyword evidence="8" id="KW-1185">Reference proteome</keyword>
<dbReference type="Pfam" id="PF12632">
    <property type="entry name" value="Vezatin"/>
    <property type="match status" value="1"/>
</dbReference>
<keyword evidence="4 5" id="KW-0472">Membrane</keyword>
<organism evidence="7 8">
    <name type="scientific">Mucor saturninus</name>
    <dbReference type="NCBI Taxonomy" id="64648"/>
    <lineage>
        <taxon>Eukaryota</taxon>
        <taxon>Fungi</taxon>
        <taxon>Fungi incertae sedis</taxon>
        <taxon>Mucoromycota</taxon>
        <taxon>Mucoromycotina</taxon>
        <taxon>Mucoromycetes</taxon>
        <taxon>Mucorales</taxon>
        <taxon>Mucorineae</taxon>
        <taxon>Mucoraceae</taxon>
        <taxon>Mucor</taxon>
    </lineage>
</organism>
<comment type="subcellular location">
    <subcellularLocation>
        <location evidence="1">Endomembrane system</location>
    </subcellularLocation>
</comment>
<evidence type="ECO:0000259" key="6">
    <source>
        <dbReference type="Pfam" id="PF12632"/>
    </source>
</evidence>
<evidence type="ECO:0000313" key="7">
    <source>
        <dbReference type="EMBL" id="KAG2196584.1"/>
    </source>
</evidence>
<feature type="domain" description="Myosin-binding" evidence="6">
    <location>
        <begin position="194"/>
        <end position="390"/>
    </location>
</feature>
<dbReference type="OrthoDB" id="2289371at2759"/>
<dbReference type="GO" id="GO:0012505">
    <property type="term" value="C:endomembrane system"/>
    <property type="evidence" value="ECO:0007669"/>
    <property type="project" value="UniProtKB-SubCell"/>
</dbReference>
<accession>A0A8H7UZY7</accession>
<evidence type="ECO:0000256" key="1">
    <source>
        <dbReference type="ARBA" id="ARBA00004308"/>
    </source>
</evidence>
<keyword evidence="2 5" id="KW-0812">Transmembrane</keyword>
<feature type="transmembrane region" description="Helical" evidence="5">
    <location>
        <begin position="126"/>
        <end position="146"/>
    </location>
</feature>